<evidence type="ECO:0008006" key="5">
    <source>
        <dbReference type="Google" id="ProtNLM"/>
    </source>
</evidence>
<feature type="region of interest" description="Disordered" evidence="2">
    <location>
        <begin position="281"/>
        <end position="320"/>
    </location>
</feature>
<feature type="compositionally biased region" description="Basic and acidic residues" evidence="2">
    <location>
        <begin position="281"/>
        <end position="303"/>
    </location>
</feature>
<name>A0A1W0CV18_9NEIS</name>
<protein>
    <recommendedName>
        <fullName evidence="5">DUF3102 domain-containing protein</fullName>
    </recommendedName>
</protein>
<dbReference type="RefSeq" id="WP_081555696.1">
    <property type="nucleotide sequence ID" value="NZ_MUKV01000015.1"/>
</dbReference>
<evidence type="ECO:0000256" key="2">
    <source>
        <dbReference type="SAM" id="MobiDB-lite"/>
    </source>
</evidence>
<evidence type="ECO:0000256" key="1">
    <source>
        <dbReference type="SAM" id="Coils"/>
    </source>
</evidence>
<keyword evidence="1" id="KW-0175">Coiled coil</keyword>
<proteinExistence type="predicted"/>
<gene>
    <name evidence="3" type="ORF">B0T45_12585</name>
</gene>
<evidence type="ECO:0000313" key="3">
    <source>
        <dbReference type="EMBL" id="OQS38610.1"/>
    </source>
</evidence>
<feature type="coiled-coil region" evidence="1">
    <location>
        <begin position="171"/>
        <end position="202"/>
    </location>
</feature>
<organism evidence="3 4">
    <name type="scientific">Chromobacterium haemolyticum</name>
    <dbReference type="NCBI Taxonomy" id="394935"/>
    <lineage>
        <taxon>Bacteria</taxon>
        <taxon>Pseudomonadati</taxon>
        <taxon>Pseudomonadota</taxon>
        <taxon>Betaproteobacteria</taxon>
        <taxon>Neisseriales</taxon>
        <taxon>Chromobacteriaceae</taxon>
        <taxon>Chromobacterium</taxon>
    </lineage>
</organism>
<dbReference type="AlphaFoldDB" id="A0A1W0CV18"/>
<dbReference type="EMBL" id="MUKV01000015">
    <property type="protein sequence ID" value="OQS38610.1"/>
    <property type="molecule type" value="Genomic_DNA"/>
</dbReference>
<dbReference type="Proteomes" id="UP000192721">
    <property type="component" value="Unassembled WGS sequence"/>
</dbReference>
<comment type="caution">
    <text evidence="3">The sequence shown here is derived from an EMBL/GenBank/DDBJ whole genome shotgun (WGS) entry which is preliminary data.</text>
</comment>
<evidence type="ECO:0000313" key="4">
    <source>
        <dbReference type="Proteomes" id="UP000192721"/>
    </source>
</evidence>
<accession>A0A1W0CV18</accession>
<reference evidence="3 4" key="1">
    <citation type="submission" date="2017-02" db="EMBL/GenBank/DDBJ databases">
        <title>Chromobacterium haemolyticum H5244.</title>
        <authorList>
            <person name="Gulvik C.A."/>
        </authorList>
    </citation>
    <scope>NUCLEOTIDE SEQUENCE [LARGE SCALE GENOMIC DNA]</scope>
    <source>
        <strain evidence="3 4">H5244</strain>
    </source>
</reference>
<sequence>MARKATETQPQAADNALPALPAMAEAANRLAVMHAEQEATVRAVAEQLGYQLPADCTDPDLIQRDIAANMRRSVEACLEVGRGLRVLKEACEHGQFATRLDALGIDKYVASRFIQSAAKFSKLPSNATLKAIGNQTKLFEMLVLDDEQIEELELTGQTGDLSLDDIATMSVKELRAKLREAREDAEAQARLLSDKNTKLDELAAKLSTKKARVQVPPPDVEGADIRKEASQFAFEAESVVRGKLHAAFQALVEHSEKHGLPHDDFMAGLIGQLELSTRQLRSEFGVKERPDGQETPDWLRDPEPVLPANDGQLDLLRAEG</sequence>